<dbReference type="SMART" id="SM00335">
    <property type="entry name" value="ANX"/>
    <property type="match status" value="5"/>
</dbReference>
<evidence type="ECO:0000256" key="1">
    <source>
        <dbReference type="ARBA" id="ARBA00007831"/>
    </source>
</evidence>
<dbReference type="InterPro" id="IPR037104">
    <property type="entry name" value="Annexin_sf"/>
</dbReference>
<dbReference type="FunFam" id="1.10.220.10:FF:000004">
    <property type="entry name" value="Annexin"/>
    <property type="match status" value="1"/>
</dbReference>
<dbReference type="Proteomes" id="UP001152795">
    <property type="component" value="Unassembled WGS sequence"/>
</dbReference>
<keyword evidence="2" id="KW-0677">Repeat</keyword>
<dbReference type="GO" id="GO:0005634">
    <property type="term" value="C:nucleus"/>
    <property type="evidence" value="ECO:0007669"/>
    <property type="project" value="TreeGrafter"/>
</dbReference>
<dbReference type="GO" id="GO:0001786">
    <property type="term" value="F:phosphatidylserine binding"/>
    <property type="evidence" value="ECO:0007669"/>
    <property type="project" value="TreeGrafter"/>
</dbReference>
<dbReference type="AlphaFoldDB" id="A0A7D9HQV3"/>
<feature type="non-terminal residue" evidence="4">
    <location>
        <position position="423"/>
    </location>
</feature>
<evidence type="ECO:0000313" key="4">
    <source>
        <dbReference type="EMBL" id="CAB3989716.1"/>
    </source>
</evidence>
<accession>A0A7D9HQV3</accession>
<organism evidence="4 5">
    <name type="scientific">Paramuricea clavata</name>
    <name type="common">Red gorgonian</name>
    <name type="synonym">Violescent sea-whip</name>
    <dbReference type="NCBI Taxonomy" id="317549"/>
    <lineage>
        <taxon>Eukaryota</taxon>
        <taxon>Metazoa</taxon>
        <taxon>Cnidaria</taxon>
        <taxon>Anthozoa</taxon>
        <taxon>Octocorallia</taxon>
        <taxon>Malacalcyonacea</taxon>
        <taxon>Plexauridae</taxon>
        <taxon>Paramuricea</taxon>
    </lineage>
</organism>
<dbReference type="GO" id="GO:0005737">
    <property type="term" value="C:cytoplasm"/>
    <property type="evidence" value="ECO:0007669"/>
    <property type="project" value="TreeGrafter"/>
</dbReference>
<dbReference type="PANTHER" id="PTHR10502:SF233">
    <property type="entry name" value="ANNEXIN B9"/>
    <property type="match status" value="1"/>
</dbReference>
<dbReference type="InterPro" id="IPR018502">
    <property type="entry name" value="Annexin_repeat"/>
</dbReference>
<dbReference type="Gene3D" id="1.10.220.10">
    <property type="entry name" value="Annexin"/>
    <property type="match status" value="5"/>
</dbReference>
<dbReference type="Pfam" id="PF00191">
    <property type="entry name" value="Annexin"/>
    <property type="match status" value="5"/>
</dbReference>
<sequence length="423" mass="47424">SSARDPPTYYAGLARKTVKESPNDFIHLVVERCEIDTVEIKDVYLSVYKKKLADDILENYNGVLQRILLGLLDEPWEKLAKEAPQVESSPGQAEESKSPKMKTIEKPLYHGTIKPALAFDPKDSAEKLKKAMKGFGTDEKTIVQVLSSKSNEQRRTIYNTYQQEFKKDLIDELKSELGGDMENLVVAMLLPSDVFYARELDKAMKGFGTNEEALCEIICAQSSESLEAVVNCYKREKGKDLSAAIDGETKDDVQRLLLGLLLSGRLNAKEVDMNEVEAAALDISKAQGNRWQGENSVIQNLLGTKSRDFMAEVITEFQKITKSDIIEMINKETSGTYKDCLLAAVECIRHPPTYFAKRLHNALDRMNVDDDTLIRCLVGRSEIDLLEVKQSYQALASMSLADMVKKKCRGEYETLLVALIDGN</sequence>
<name>A0A7D9HQV3_PARCT</name>
<dbReference type="OrthoDB" id="37886at2759"/>
<evidence type="ECO:0000256" key="2">
    <source>
        <dbReference type="ARBA" id="ARBA00022737"/>
    </source>
</evidence>
<protein>
    <submittedName>
        <fullName evidence="4">Annexin A4</fullName>
    </submittedName>
</protein>
<dbReference type="PANTHER" id="PTHR10502">
    <property type="entry name" value="ANNEXIN"/>
    <property type="match status" value="1"/>
</dbReference>
<dbReference type="SUPFAM" id="SSF47874">
    <property type="entry name" value="Annexin"/>
    <property type="match status" value="2"/>
</dbReference>
<keyword evidence="3" id="KW-0041">Annexin</keyword>
<dbReference type="GO" id="GO:0005886">
    <property type="term" value="C:plasma membrane"/>
    <property type="evidence" value="ECO:0007669"/>
    <property type="project" value="TreeGrafter"/>
</dbReference>
<dbReference type="GO" id="GO:0012506">
    <property type="term" value="C:vesicle membrane"/>
    <property type="evidence" value="ECO:0007669"/>
    <property type="project" value="TreeGrafter"/>
</dbReference>
<proteinExistence type="inferred from homology"/>
<dbReference type="GO" id="GO:0005544">
    <property type="term" value="F:calcium-dependent phospholipid binding"/>
    <property type="evidence" value="ECO:0007669"/>
    <property type="project" value="InterPro"/>
</dbReference>
<dbReference type="FunFam" id="1.10.220.10:FF:000001">
    <property type="entry name" value="Annexin"/>
    <property type="match status" value="1"/>
</dbReference>
<dbReference type="EMBL" id="CACRXK020001539">
    <property type="protein sequence ID" value="CAB3989716.1"/>
    <property type="molecule type" value="Genomic_DNA"/>
</dbReference>
<reference evidence="4" key="1">
    <citation type="submission" date="2020-04" db="EMBL/GenBank/DDBJ databases">
        <authorList>
            <person name="Alioto T."/>
            <person name="Alioto T."/>
            <person name="Gomez Garrido J."/>
        </authorList>
    </citation>
    <scope>NUCLEOTIDE SEQUENCE</scope>
    <source>
        <strain evidence="4">A484AB</strain>
    </source>
</reference>
<comment type="caution">
    <text evidence="4">The sequence shown here is derived from an EMBL/GenBank/DDBJ whole genome shotgun (WGS) entry which is preliminary data.</text>
</comment>
<dbReference type="PRINTS" id="PR00196">
    <property type="entry name" value="ANNEXIN"/>
</dbReference>
<keyword evidence="5" id="KW-1185">Reference proteome</keyword>
<evidence type="ECO:0000256" key="3">
    <source>
        <dbReference type="ARBA" id="ARBA00023216"/>
    </source>
</evidence>
<dbReference type="GO" id="GO:0005509">
    <property type="term" value="F:calcium ion binding"/>
    <property type="evidence" value="ECO:0007669"/>
    <property type="project" value="InterPro"/>
</dbReference>
<gene>
    <name evidence="4" type="ORF">PACLA_8A000899</name>
</gene>
<dbReference type="PROSITE" id="PS51897">
    <property type="entry name" value="ANNEXIN_2"/>
    <property type="match status" value="4"/>
</dbReference>
<comment type="similarity">
    <text evidence="1">Belongs to the annexin family.</text>
</comment>
<evidence type="ECO:0000313" key="5">
    <source>
        <dbReference type="Proteomes" id="UP001152795"/>
    </source>
</evidence>
<dbReference type="InterPro" id="IPR001464">
    <property type="entry name" value="Annexin"/>
</dbReference>